<dbReference type="InterPro" id="IPR013103">
    <property type="entry name" value="RVT_2"/>
</dbReference>
<name>A0A9Q3BC79_9BASI</name>
<dbReference type="InterPro" id="IPR057670">
    <property type="entry name" value="SH3_retrovirus"/>
</dbReference>
<dbReference type="Proteomes" id="UP000765509">
    <property type="component" value="Unassembled WGS sequence"/>
</dbReference>
<gene>
    <name evidence="4" type="ORF">O181_002320</name>
</gene>
<feature type="domain" description="Reverse transcriptase Ty1/copia-type" evidence="2">
    <location>
        <begin position="172"/>
        <end position="382"/>
    </location>
</feature>
<keyword evidence="1" id="KW-0694">RNA-binding</keyword>
<dbReference type="Pfam" id="PF07727">
    <property type="entry name" value="RVT_2"/>
    <property type="match status" value="1"/>
</dbReference>
<comment type="similarity">
    <text evidence="1">Belongs to the metallo-beta-lactamase superfamily. RNA-metabolizing metallo-beta-lactamase-like family. CPSF2/YSH1 subfamily.</text>
</comment>
<comment type="caution">
    <text evidence="4">The sequence shown here is derived from an EMBL/GenBank/DDBJ whole genome shotgun (WGS) entry which is preliminary data.</text>
</comment>
<proteinExistence type="inferred from homology"/>
<evidence type="ECO:0000313" key="5">
    <source>
        <dbReference type="Proteomes" id="UP000765509"/>
    </source>
</evidence>
<dbReference type="EMBL" id="AVOT02000383">
    <property type="protein sequence ID" value="MBW0462605.1"/>
    <property type="molecule type" value="Genomic_DNA"/>
</dbReference>
<dbReference type="PANTHER" id="PTHR45922:SF1">
    <property type="entry name" value="CLEAVAGE AND POLYADENYLATION SPECIFICITY FACTOR SUBUNIT 2"/>
    <property type="match status" value="1"/>
</dbReference>
<dbReference type="GO" id="GO:0006398">
    <property type="term" value="P:mRNA 3'-end processing by stem-loop binding and cleavage"/>
    <property type="evidence" value="ECO:0007669"/>
    <property type="project" value="InterPro"/>
</dbReference>
<dbReference type="GO" id="GO:0003723">
    <property type="term" value="F:RNA binding"/>
    <property type="evidence" value="ECO:0007669"/>
    <property type="project" value="UniProtKB-KW"/>
</dbReference>
<evidence type="ECO:0000256" key="1">
    <source>
        <dbReference type="RuleBase" id="RU365006"/>
    </source>
</evidence>
<accession>A0A9Q3BC79</accession>
<organism evidence="4 5">
    <name type="scientific">Austropuccinia psidii MF-1</name>
    <dbReference type="NCBI Taxonomy" id="1389203"/>
    <lineage>
        <taxon>Eukaryota</taxon>
        <taxon>Fungi</taxon>
        <taxon>Dikarya</taxon>
        <taxon>Basidiomycota</taxon>
        <taxon>Pucciniomycotina</taxon>
        <taxon>Pucciniomycetes</taxon>
        <taxon>Pucciniales</taxon>
        <taxon>Sphaerophragmiaceae</taxon>
        <taxon>Austropuccinia</taxon>
    </lineage>
</organism>
<reference evidence="4" key="1">
    <citation type="submission" date="2021-03" db="EMBL/GenBank/DDBJ databases">
        <title>Draft genome sequence of rust myrtle Austropuccinia psidii MF-1, a brazilian biotype.</title>
        <authorList>
            <person name="Quecine M.C."/>
            <person name="Pachon D.M.R."/>
            <person name="Bonatelli M.L."/>
            <person name="Correr F.H."/>
            <person name="Franceschini L.M."/>
            <person name="Leite T.F."/>
            <person name="Margarido G.R.A."/>
            <person name="Almeida C.A."/>
            <person name="Ferrarezi J.A."/>
            <person name="Labate C.A."/>
        </authorList>
    </citation>
    <scope>NUCLEOTIDE SEQUENCE</scope>
    <source>
        <strain evidence="4">MF-1</strain>
    </source>
</reference>
<keyword evidence="1" id="KW-0507">mRNA processing</keyword>
<dbReference type="GO" id="GO:0005847">
    <property type="term" value="C:mRNA cleavage and polyadenylation specificity factor complex"/>
    <property type="evidence" value="ECO:0007669"/>
    <property type="project" value="InterPro"/>
</dbReference>
<evidence type="ECO:0000313" key="4">
    <source>
        <dbReference type="EMBL" id="MBW0462605.1"/>
    </source>
</evidence>
<evidence type="ECO:0000259" key="3">
    <source>
        <dbReference type="Pfam" id="PF25597"/>
    </source>
</evidence>
<dbReference type="InterPro" id="IPR027075">
    <property type="entry name" value="CPSF2"/>
</dbReference>
<feature type="domain" description="Retroviral polymerase SH3-like" evidence="3">
    <location>
        <begin position="30"/>
        <end position="87"/>
    </location>
</feature>
<dbReference type="AlphaFoldDB" id="A0A9Q3BC79"/>
<comment type="subcellular location">
    <subcellularLocation>
        <location evidence="1">Nucleus</location>
    </subcellularLocation>
</comment>
<sequence>MLHADSTKTPYEIVIGFKPMISLLKTFGAKAYLFNPLHRKDLSPRGIVGYHMGISPDSKGWVFWIPEKGNFFMRSASVKFDENSFYDALKNQIISSIQASNLFDHSMMTEIETQDSLICSLNNSSDLCNIIPTSLKEISSSPDKLLWEQAMNEEILSMKEEDVFELTNLSTVLQTQKHSDILSSKWVFAKKNAPIQYMARLVARGFRQTKGINFEETFGALRLLLSLAISNKWSIKTFDVKVAFLHSLIDMPIFIWPPQGMAVERGKVLKLKKALYGTKQAARCWWRHLTKVLENIGFRPNKEDLSTYTFISDAGSAILWIHVDDGAITSSSNELLSHICGQLDNALKIKWDDGIGGLVGLKITPHPRGLHISQPDLINKLTHLSCSNITAKSPLPQNCNLTSNKAKLMDIPYLKQIGILLYIAQGSRPDITYAVNYLARFSLGTDESHWQALEHLIAYLRYTINIGIYITDGHPGSKMECYVDANWGERILSPEVDEVAIVGHESKSFTVRLDDSIMKNVQFSKVEGYRIAYKQKLHKQIESLLNVAEHKPNQDAGLSKTPLKVLEPLKALSPASFPFIGNFTLGALKARLEELDIPSRFVAGGVLVCGPASMRHYKKMMQTKLIHIPQVDLPLQIITVLPCGIYPKSSLTLFQDLELPAPYRLTLLDAACLAEKTVWCCPSSASSSKLTFLFHSNSHPILFSYLKDATQLDYTYQPVIHSRNRRRMVPSPPSSYSGLNSGMYKTTHHASES</sequence>
<keyword evidence="1" id="KW-0539">Nucleus</keyword>
<dbReference type="PANTHER" id="PTHR45922">
    <property type="entry name" value="CLEAVAGE AND POLYADENYLATION SPECIFICITY FACTOR SUBUNIT 2"/>
    <property type="match status" value="1"/>
</dbReference>
<dbReference type="OrthoDB" id="3255262at2759"/>
<protein>
    <recommendedName>
        <fullName evidence="1">Cleavage and polyadenylation specificity factor subunit 2</fullName>
    </recommendedName>
    <alternativeName>
        <fullName evidence="1">Cleavage and polyadenylation specificity factor 100 kDa subunit</fullName>
    </alternativeName>
</protein>
<evidence type="ECO:0000259" key="2">
    <source>
        <dbReference type="Pfam" id="PF07727"/>
    </source>
</evidence>
<dbReference type="Pfam" id="PF25597">
    <property type="entry name" value="SH3_retrovirus"/>
    <property type="match status" value="1"/>
</dbReference>
<keyword evidence="5" id="KW-1185">Reference proteome</keyword>